<organism evidence="1 2">
    <name type="scientific">Candidatus Magnetobacterium bavaricum</name>
    <dbReference type="NCBI Taxonomy" id="29290"/>
    <lineage>
        <taxon>Bacteria</taxon>
        <taxon>Pseudomonadati</taxon>
        <taxon>Nitrospirota</taxon>
        <taxon>Thermodesulfovibrionia</taxon>
        <taxon>Thermodesulfovibrionales</taxon>
        <taxon>Candidatus Magnetobacteriaceae</taxon>
        <taxon>Candidatus Magnetobacterium</taxon>
    </lineage>
</organism>
<accession>A0A0F3GSY8</accession>
<proteinExistence type="predicted"/>
<gene>
    <name evidence="1" type="ORF">MBAV_002753</name>
</gene>
<dbReference type="AlphaFoldDB" id="A0A0F3GSY8"/>
<protein>
    <submittedName>
        <fullName evidence="1">Secreted protein</fullName>
    </submittedName>
</protein>
<keyword evidence="2" id="KW-1185">Reference proteome</keyword>
<comment type="caution">
    <text evidence="1">The sequence shown here is derived from an EMBL/GenBank/DDBJ whole genome shotgun (WGS) entry which is preliminary data.</text>
</comment>
<sequence length="278" mass="31697">MMFSKSVTSSMTLLMLVVFLCVSCVSGSVRKDGAAQERFYTGQQAEIVEILRQSRQEMLNNNIDRALTLADEAMEKSKAIKDDVMRFSSGYCNMMILTHADRPRGLIDSVPRELLLSDNFETLSYGYLLVMYDINAFDLRVKDPLYMFSGYSRSGKSLLELGNSGAEELRKAGEVKFADLFETMFKSYNGLSEVSNDKNSDKVNEYKRKIIDSADKIVLLTDDFKLFERDNNGMFLMSRMFALYMKLVTVGFDKDMAGYDKAAKKYAEFSDMIMSTRR</sequence>
<evidence type="ECO:0000313" key="1">
    <source>
        <dbReference type="EMBL" id="KJU85054.1"/>
    </source>
</evidence>
<name>A0A0F3GSY8_9BACT</name>
<evidence type="ECO:0000313" key="2">
    <source>
        <dbReference type="Proteomes" id="UP000033423"/>
    </source>
</evidence>
<dbReference type="EMBL" id="LACI01001177">
    <property type="protein sequence ID" value="KJU85054.1"/>
    <property type="molecule type" value="Genomic_DNA"/>
</dbReference>
<reference evidence="1 2" key="1">
    <citation type="submission" date="2015-02" db="EMBL/GenBank/DDBJ databases">
        <title>Single-cell genomics of uncultivated deep-branching MTB reveals a conserved set of magnetosome genes.</title>
        <authorList>
            <person name="Kolinko S."/>
            <person name="Richter M."/>
            <person name="Glockner F.O."/>
            <person name="Brachmann A."/>
            <person name="Schuler D."/>
        </authorList>
    </citation>
    <scope>NUCLEOTIDE SEQUENCE [LARGE SCALE GENOMIC DNA]</scope>
    <source>
        <strain evidence="1">TM-1</strain>
    </source>
</reference>
<dbReference type="Proteomes" id="UP000033423">
    <property type="component" value="Unassembled WGS sequence"/>
</dbReference>